<evidence type="ECO:0000256" key="2">
    <source>
        <dbReference type="SAM" id="SignalP"/>
    </source>
</evidence>
<keyword evidence="6" id="KW-1185">Reference proteome</keyword>
<dbReference type="InterPro" id="IPR006530">
    <property type="entry name" value="YD"/>
</dbReference>
<dbReference type="RefSeq" id="WP_167968700.1">
    <property type="nucleotide sequence ID" value="NZ_BHZG01000289.1"/>
</dbReference>
<feature type="domain" description="DUF6531" evidence="3">
    <location>
        <begin position="118"/>
        <end position="189"/>
    </location>
</feature>
<comment type="caution">
    <text evidence="5">The sequence shown here is derived from an EMBL/GenBank/DDBJ whole genome shotgun (WGS) entry which is preliminary data.</text>
</comment>
<feature type="domain" description="Teneurin-like YD-shell" evidence="4">
    <location>
        <begin position="566"/>
        <end position="718"/>
    </location>
</feature>
<dbReference type="AlphaFoldDB" id="A0A7X6HYH5"/>
<dbReference type="NCBIfam" id="TIGR01643">
    <property type="entry name" value="YD_repeat_2x"/>
    <property type="match status" value="5"/>
</dbReference>
<dbReference type="NCBIfam" id="TIGR03696">
    <property type="entry name" value="Rhs_assc_core"/>
    <property type="match status" value="1"/>
</dbReference>
<evidence type="ECO:0000259" key="3">
    <source>
        <dbReference type="Pfam" id="PF20148"/>
    </source>
</evidence>
<name>A0A7X6HYH5_9ACTN</name>
<dbReference type="InterPro" id="IPR050708">
    <property type="entry name" value="T6SS_VgrG/RHS"/>
</dbReference>
<organism evidence="5 6">
    <name type="scientific">Streptomyces lonarensis</name>
    <dbReference type="NCBI Taxonomy" id="700599"/>
    <lineage>
        <taxon>Bacteria</taxon>
        <taxon>Bacillati</taxon>
        <taxon>Actinomycetota</taxon>
        <taxon>Actinomycetes</taxon>
        <taxon>Kitasatosporales</taxon>
        <taxon>Streptomycetaceae</taxon>
        <taxon>Streptomyces</taxon>
    </lineage>
</organism>
<dbReference type="Pfam" id="PF25023">
    <property type="entry name" value="TEN_YD-shell"/>
    <property type="match status" value="2"/>
</dbReference>
<evidence type="ECO:0000313" key="5">
    <source>
        <dbReference type="EMBL" id="NJQ05415.1"/>
    </source>
</evidence>
<dbReference type="InterPro" id="IPR031325">
    <property type="entry name" value="RHS_repeat"/>
</dbReference>
<protein>
    <submittedName>
        <fullName evidence="5">RHS repeat-associated core domain-containing protein</fullName>
    </submittedName>
</protein>
<proteinExistence type="predicted"/>
<dbReference type="InterPro" id="IPR056823">
    <property type="entry name" value="TEN-like_YD-shell"/>
</dbReference>
<feature type="chain" id="PRO_5031107064" evidence="2">
    <location>
        <begin position="25"/>
        <end position="1102"/>
    </location>
</feature>
<dbReference type="EMBL" id="JAAVJD010000036">
    <property type="protein sequence ID" value="NJQ05415.1"/>
    <property type="molecule type" value="Genomic_DNA"/>
</dbReference>
<keyword evidence="2" id="KW-0732">Signal</keyword>
<dbReference type="Gene3D" id="2.180.10.10">
    <property type="entry name" value="RHS repeat-associated core"/>
    <property type="match status" value="2"/>
</dbReference>
<reference evidence="5 6" key="1">
    <citation type="submission" date="2020-03" db="EMBL/GenBank/DDBJ databases">
        <title>Draft genome of Streptomyces sp. ventii, isolated from the Axial Seamount in the Pacific Ocean, and resequencing of the two type strains Streptomyces lonarensis strain NCL 716 and Streptomyces bohaiensis strain 11A07.</title>
        <authorList>
            <person name="Loughran R.M."/>
            <person name="Pfannmuller K.M."/>
            <person name="Wasson B.J."/>
            <person name="Deadmond M.C."/>
            <person name="Paddock B.E."/>
            <person name="Koyack M.J."/>
            <person name="Gallegos D.A."/>
            <person name="Mitchell E.A."/>
            <person name="Ushijima B."/>
            <person name="Saw J.H."/>
            <person name="Mcphail K.L."/>
            <person name="Videau P."/>
        </authorList>
    </citation>
    <scope>NUCLEOTIDE SEQUENCE [LARGE SCALE GENOMIC DNA]</scope>
    <source>
        <strain evidence="5 6">NCL716</strain>
    </source>
</reference>
<dbReference type="PANTHER" id="PTHR32305">
    <property type="match status" value="1"/>
</dbReference>
<evidence type="ECO:0000259" key="4">
    <source>
        <dbReference type="Pfam" id="PF25023"/>
    </source>
</evidence>
<feature type="domain" description="Teneurin-like YD-shell" evidence="4">
    <location>
        <begin position="896"/>
        <end position="990"/>
    </location>
</feature>
<evidence type="ECO:0000256" key="1">
    <source>
        <dbReference type="ARBA" id="ARBA00022737"/>
    </source>
</evidence>
<accession>A0A7X6HYH5</accession>
<dbReference type="InterPro" id="IPR045351">
    <property type="entry name" value="DUF6531"/>
</dbReference>
<evidence type="ECO:0000313" key="6">
    <source>
        <dbReference type="Proteomes" id="UP000578686"/>
    </source>
</evidence>
<dbReference type="PANTHER" id="PTHR32305:SF15">
    <property type="entry name" value="PROTEIN RHSA-RELATED"/>
    <property type="match status" value="1"/>
</dbReference>
<keyword evidence="1" id="KW-0677">Repeat</keyword>
<gene>
    <name evidence="5" type="ORF">HCN56_07450</name>
</gene>
<feature type="signal peptide" evidence="2">
    <location>
        <begin position="1"/>
        <end position="24"/>
    </location>
</feature>
<dbReference type="InterPro" id="IPR022385">
    <property type="entry name" value="Rhs_assc_core"/>
</dbReference>
<dbReference type="Proteomes" id="UP000578686">
    <property type="component" value="Unassembled WGS sequence"/>
</dbReference>
<dbReference type="Pfam" id="PF20148">
    <property type="entry name" value="DUF6531"/>
    <property type="match status" value="1"/>
</dbReference>
<dbReference type="Pfam" id="PF05593">
    <property type="entry name" value="RHS_repeat"/>
    <property type="match status" value="1"/>
</dbReference>
<sequence length="1102" mass="116224">MRAAVVAAAVVAVAVSALPGTASAADDVAGGSVWGEGGDAAVPPVVVGTTQAPPNERAAPLDPEVREWREARRPGSETEAVAPAEAGEILNWLSDGQGDVPWHQISDIRITDALVARINLSNGNLMLTATDADIAGVGQNLLLDRTYNSLYGPFGNVSDRWWVGGERWLDTFWNGMVVWYDSTGATVQFEMDGEGGFVTPEGYSWDLVEHADYSFTLTDRSSGSKERYDADGNLLEVTDRNGGTITVERTGSSGRDGLVMTEERSGRWVELSREGSDVWEVSDSSGRTGGYTLSGGDLVATTDTAGAVTEFGYDDDGRVTEVRTPEGRVTVFTYDADSRVTSMTRATEFDGDGHTGPTFTYTYSADSPWSAGTTTVTDPLGHATEYEVNAEGEVEEVTDPLGKTRSRTYEAHMVTTATDAMGTGSDDPGNVTAYGWDARNNLTSSELPTGATAALTGYQTIAGADLPGTLTLPDGEESEFSYDTAGNTLSVAVSGEAGGTRSYTYNPADPDCGGFQGQRCTAQDANGETTAFTYDDTGNLVQAAPPGPVEATTYTYDDLGRPVTVTDGRGTETTYTYDDRDRITEVTADDTTVSYTFDGDGNITSRTDSTGTVSYAFDPLSRETVRTLQNGSQTVLAYTADGNVESYTDPAGTVEYAWDDAGRLTTLTDPDGNDTTYTYDNNDQRTETVYPHGLTQTATLDASGRPTRITAEADDTTLVDLAYTYALDAVDGAKIRTRTDELTGYVTSYDYDSAGRFSYAAERDGGEIVESWQYCYDPAGNLTSQGVSPGCPRGTTYTVNAASQITAKNGDSDGWSYDAAGNETAAAPTEATTRTDGQWSAFSQLTGVTVAGQEYAGEYASSDNSERVRLGDTHFHHGPLGLSATTTDEADTGFVREPGGTLNSFTRDGRSHYYITDAIGSVVAVIDEDGDRLNAYSYSPRGVTRTAHTTEEIDQPYRFAGEYQDATGLYHLSARYYDPRIGRFTQPDPSGQEKNPYLYAEGDPVNRIDPTGLWAAGAIGAVGDFLTLSDANSVVEDTLNGDLDAAVDGLASMAAGVAGQSACAFGAGLIAAPTAGVGGAVAAGVCVGAGLGAGILTSAALS</sequence>